<feature type="compositionally biased region" description="Low complexity" evidence="1">
    <location>
        <begin position="380"/>
        <end position="390"/>
    </location>
</feature>
<evidence type="ECO:0000259" key="2">
    <source>
        <dbReference type="Pfam" id="PF13820"/>
    </source>
</evidence>
<organism evidence="3 4">
    <name type="scientific">Paramormyrops kingsleyae</name>
    <dbReference type="NCBI Taxonomy" id="1676925"/>
    <lineage>
        <taxon>Eukaryota</taxon>
        <taxon>Metazoa</taxon>
        <taxon>Chordata</taxon>
        <taxon>Craniata</taxon>
        <taxon>Vertebrata</taxon>
        <taxon>Euteleostomi</taxon>
        <taxon>Actinopterygii</taxon>
        <taxon>Neopterygii</taxon>
        <taxon>Teleostei</taxon>
        <taxon>Osteoglossocephala</taxon>
        <taxon>Osteoglossomorpha</taxon>
        <taxon>Osteoglossiformes</taxon>
        <taxon>Mormyridae</taxon>
        <taxon>Paramormyrops</taxon>
    </lineage>
</organism>
<feature type="compositionally biased region" description="Polar residues" evidence="1">
    <location>
        <begin position="1360"/>
        <end position="1376"/>
    </location>
</feature>
<dbReference type="GO" id="GO:0045944">
    <property type="term" value="P:positive regulation of transcription by RNA polymerase II"/>
    <property type="evidence" value="ECO:0007669"/>
    <property type="project" value="TreeGrafter"/>
</dbReference>
<evidence type="ECO:0000313" key="4">
    <source>
        <dbReference type="Proteomes" id="UP000261540"/>
    </source>
</evidence>
<feature type="compositionally biased region" description="Low complexity" evidence="1">
    <location>
        <begin position="1109"/>
        <end position="1123"/>
    </location>
</feature>
<proteinExistence type="predicted"/>
<dbReference type="GO" id="GO:0035097">
    <property type="term" value="C:histone methyltransferase complex"/>
    <property type="evidence" value="ECO:0007669"/>
    <property type="project" value="TreeGrafter"/>
</dbReference>
<feature type="region of interest" description="Disordered" evidence="1">
    <location>
        <begin position="1197"/>
        <end position="1292"/>
    </location>
</feature>
<accession>A0A3B3RUY5</accession>
<feature type="compositionally biased region" description="Pro residues" evidence="1">
    <location>
        <begin position="1097"/>
        <end position="1108"/>
    </location>
</feature>
<dbReference type="InterPro" id="IPR032715">
    <property type="entry name" value="NCOA6_TRADD-N"/>
</dbReference>
<name>A0A3B3RUY5_9TELE</name>
<evidence type="ECO:0000313" key="3">
    <source>
        <dbReference type="Ensembl" id="ENSPKIP00000022123.1"/>
    </source>
</evidence>
<dbReference type="GeneTree" id="ENSGT00730000111114"/>
<feature type="region of interest" description="Disordered" evidence="1">
    <location>
        <begin position="1"/>
        <end position="22"/>
    </location>
</feature>
<feature type="region of interest" description="Disordered" evidence="1">
    <location>
        <begin position="995"/>
        <end position="1125"/>
    </location>
</feature>
<dbReference type="PANTHER" id="PTHR15690:SF0">
    <property type="entry name" value="NUCLEAR RECEPTOR COACTIVATOR 6"/>
    <property type="match status" value="1"/>
</dbReference>
<dbReference type="GO" id="GO:0005667">
    <property type="term" value="C:transcription regulator complex"/>
    <property type="evidence" value="ECO:0007669"/>
    <property type="project" value="TreeGrafter"/>
</dbReference>
<feature type="compositionally biased region" description="Polar residues" evidence="1">
    <location>
        <begin position="1384"/>
        <end position="1400"/>
    </location>
</feature>
<feature type="compositionally biased region" description="Low complexity" evidence="1">
    <location>
        <begin position="1449"/>
        <end position="1463"/>
    </location>
</feature>
<feature type="compositionally biased region" description="Low complexity" evidence="1">
    <location>
        <begin position="1210"/>
        <end position="1224"/>
    </location>
</feature>
<feature type="region of interest" description="Disordered" evidence="1">
    <location>
        <begin position="341"/>
        <end position="416"/>
    </location>
</feature>
<protein>
    <submittedName>
        <fullName evidence="3">Nuclear receptor coactivator 6</fullName>
    </submittedName>
</protein>
<feature type="region of interest" description="Disordered" evidence="1">
    <location>
        <begin position="1449"/>
        <end position="1472"/>
    </location>
</feature>
<feature type="region of interest" description="Disordered" evidence="1">
    <location>
        <begin position="770"/>
        <end position="802"/>
    </location>
</feature>
<feature type="region of interest" description="Disordered" evidence="1">
    <location>
        <begin position="1406"/>
        <end position="1425"/>
    </location>
</feature>
<sequence length="1941" mass="207088">MYSESGQGCSLEDDDGNHGSSLSCMGQEMESTVFIAFLGSMDDEDFQEKLDSILSGIPGLLQLDVERLRPLCVEPWNSVRVTFSVPRDAAERLRLMAQCSQQQLRDLGILSVQIEGEGAINVAFAQNRGLEVRVSGPTGAAAHMRMDGSFPMHMGPGVRVTNPSEPMVSQCPGMPPPGMVAGATGELLVRAALPHSPADSTNSMAFSPSMQHQQHQHQQSYHAQPARCPVLMLSVPTHMQSERQLNPVTLHFQHQRSQLTQPGGTCAPFNNQMPVPAGWSRLPSGVLQPPPTQGSMGGTWRNGLQQVQVTQHPSVLIPRQPPPPYPSGSQQAGQIFNAMGQQQQPGPQFMAPQPNGLQRPAGPQVPAPPLPYATHQGHLSSKSPVSSPSPFRQPSPPKPGQNQAHLGPRLPHAISSPGRMVFSQQCGASPPDVMVTSQQIQVAQVPHAGSGGALNSPSTLSHMQGSHDQNDFIQSNQSGMASQPLGSTTSQGNHTSFAGQVVQGQVGGETVVTRPQHSNPGLMGNQNFNVGLQQGMTPPTLLGKGQLMGNQGNQSMMKQPNAMMTEMMMGQQQQQSAPQQIQQQQQQQQHMEKQQYQQMMQQFQSQQQLQHQHQITQQQVQQTQHEKMQQHLIQQLQQLQQSPVNGNADQTAGLHPALVQFQQQLEPFPQQDVQQHTRSLGDNTIISEEMPLQQALPDLENQHPQIATTQSMLVGSSQFSGHGMPFDPHFPGQMSMGDQCVQTGGFTVNNDITLTSPLLVNLLQTDVSANHVGPSGKQGVTNQSKAKKKKTPSKKKAKGNAGSLAQAEVALCGLDPQNSVEVQLMHGDQGPGIDPTGSHLPDLPNRPTGFPGQLGDQRALHQIPIQFVQQQKLQSLQVPLGQVGRMSQGQQLGQTQVNPHQFQPQQKIQQQQQQHHQLNHQQQQMIMLMRQQEQAKNRMPLSQGVLYTADGQRMPVSQQGNMPVMINLRGNGSVPPSPDKPRGLPFMMNPQVTARRIPVPDSVRGSPSLNSDEASGIHVLPTNTSNETGSGVPHMVLNQGCDLQPMKSGTSPKPQRQGASPQKLQQQQPQQAGTMPASHSLHFTSISPSSQGSRPKTPNPASPRPYHNPLPETSRPPSTEPSEINLSPERLNASIAGLFPPKINIPLPPRQSNLNRGFDQQGLNPTTLKAIGQAPTNMNSLVNGNNNNQLSFLEASNRAIPGGKPGSPVRRASPSNSRHASSASTRKTVPSPGCQKGTKTSLSSPTHQQPPVNNANATIRHTPMHPSSQDVPEIQNPFHDRHGYPTDMTREGQGIQPVKHQFSQLTSDPPRENVISPPCGECVIGEPEIQDVKKAERTEALSQQGPKPNSSVALRDVPTSSNQLLDSSLPDTTSVKPDQDHTSEGNMSENESTVGDKSQLHSDVTTLTENEQEVKSKLSSATSPKLNPYVHQNLITVVSSSSGITSSSCPKSINSSISSSHPSVTINQNLGPNSTTNSLTSSAVLQSVTSGASVPSNQITIFVSSNSISSSVNTTSSGVPALVSAVVTAPNEGSAPWEGGAMLTTTAHNSCSPQFPTTPVLINSILQDPASSIPHGTNVMSLPVTAMGSVKLSTDLQLAQVPTSAQSPVNGIHNNQAGHELVAQVKMPSNQVAAVGNVYHSQQPFPGTLKQEKDSAEEVALKHNPLGQLSLCLNTAKASSVSKPLLPAKLCSSPGTAAHSQENPISTTVSLSKSSPRQVLMTESTEVPSLTVEKVDEQAIQVSEVAGQSDHTSRSILPHSSHPAGQSEILEGHQSTSPPKQPPQPVPELPFPPNFSPADTADPGPVLVSSGAISAPPSPDGEQSPPAVVETSRPAPESIQAVEPRLNSAQHTGDDGGAALTENGDAVGEPEKSNPASRRSSWAEEEPDEGAPSPLEVPDGGQRKRMEKPGTGSASVICTTATGQDTNTGAGPTQAKRRKSK</sequence>
<dbReference type="Pfam" id="PF13820">
    <property type="entry name" value="NCOA6_TRADD-N"/>
    <property type="match status" value="1"/>
</dbReference>
<reference evidence="3" key="1">
    <citation type="submission" date="2025-08" db="UniProtKB">
        <authorList>
            <consortium name="Ensembl"/>
        </authorList>
    </citation>
    <scope>IDENTIFICATION</scope>
</reference>
<dbReference type="Proteomes" id="UP000261540">
    <property type="component" value="Unplaced"/>
</dbReference>
<feature type="region of interest" description="Disordered" evidence="1">
    <location>
        <begin position="1360"/>
        <end position="1400"/>
    </location>
</feature>
<keyword evidence="4" id="KW-1185">Reference proteome</keyword>
<feature type="compositionally biased region" description="Basic residues" evidence="1">
    <location>
        <begin position="785"/>
        <end position="798"/>
    </location>
</feature>
<feature type="region of interest" description="Disordered" evidence="1">
    <location>
        <begin position="1745"/>
        <end position="1941"/>
    </location>
</feature>
<feature type="region of interest" description="Disordered" evidence="1">
    <location>
        <begin position="1692"/>
        <end position="1725"/>
    </location>
</feature>
<feature type="compositionally biased region" description="Low complexity" evidence="1">
    <location>
        <begin position="341"/>
        <end position="362"/>
    </location>
</feature>
<feature type="compositionally biased region" description="Basic and acidic residues" evidence="1">
    <location>
        <begin position="1278"/>
        <end position="1290"/>
    </location>
</feature>
<dbReference type="GO" id="GO:0003713">
    <property type="term" value="F:transcription coactivator activity"/>
    <property type="evidence" value="ECO:0007669"/>
    <property type="project" value="InterPro"/>
</dbReference>
<dbReference type="Ensembl" id="ENSPKIT00000002778.1">
    <property type="protein sequence ID" value="ENSPKIP00000022123.1"/>
    <property type="gene ID" value="ENSPKIG00000006227.1"/>
</dbReference>
<dbReference type="PANTHER" id="PTHR15690">
    <property type="entry name" value="NUCLEAR RECEPTOR COACTIVATOR 6"/>
    <property type="match status" value="1"/>
</dbReference>
<feature type="compositionally biased region" description="Pro residues" evidence="1">
    <location>
        <begin position="1779"/>
        <end position="1795"/>
    </location>
</feature>
<feature type="compositionally biased region" description="Polar residues" evidence="1">
    <location>
        <begin position="1081"/>
        <end position="1096"/>
    </location>
</feature>
<feature type="compositionally biased region" description="Low complexity" evidence="1">
    <location>
        <begin position="1057"/>
        <end position="1073"/>
    </location>
</feature>
<evidence type="ECO:0000256" key="1">
    <source>
        <dbReference type="SAM" id="MobiDB-lite"/>
    </source>
</evidence>
<feature type="compositionally biased region" description="Polar residues" evidence="1">
    <location>
        <begin position="1693"/>
        <end position="1725"/>
    </location>
</feature>
<reference evidence="3" key="2">
    <citation type="submission" date="2025-09" db="UniProtKB">
        <authorList>
            <consortium name="Ensembl"/>
        </authorList>
    </citation>
    <scope>IDENTIFICATION</scope>
</reference>
<feature type="compositionally biased region" description="Polar residues" evidence="1">
    <location>
        <begin position="1912"/>
        <end position="1931"/>
    </location>
</feature>
<feature type="domain" description="Nuclear receptor coactivator 6 TRADD-N" evidence="2">
    <location>
        <begin position="32"/>
        <end position="170"/>
    </location>
</feature>
<feature type="compositionally biased region" description="Polar residues" evidence="1">
    <location>
        <begin position="1237"/>
        <end position="1270"/>
    </location>
</feature>
<dbReference type="InterPro" id="IPR026638">
    <property type="entry name" value="NCOA6"/>
</dbReference>